<name>K2SYV0_MACPH</name>
<dbReference type="GO" id="GO:0050660">
    <property type="term" value="F:flavin adenine dinucleotide binding"/>
    <property type="evidence" value="ECO:0007669"/>
    <property type="project" value="InterPro"/>
</dbReference>
<dbReference type="Pfam" id="PF05199">
    <property type="entry name" value="GMC_oxred_C"/>
    <property type="match status" value="1"/>
</dbReference>
<evidence type="ECO:0000256" key="2">
    <source>
        <dbReference type="PIRSR" id="PIRSR000137-2"/>
    </source>
</evidence>
<keyword evidence="3" id="KW-0732">Signal</keyword>
<dbReference type="AlphaFoldDB" id="K2SYV0"/>
<dbReference type="HOGENOM" id="CLU_002865_4_1_1"/>
<evidence type="ECO:0000256" key="1">
    <source>
        <dbReference type="ARBA" id="ARBA00010790"/>
    </source>
</evidence>
<keyword evidence="2" id="KW-0285">Flavoprotein</keyword>
<dbReference type="PANTHER" id="PTHR11552">
    <property type="entry name" value="GLUCOSE-METHANOL-CHOLINE GMC OXIDOREDUCTASE"/>
    <property type="match status" value="1"/>
</dbReference>
<dbReference type="SUPFAM" id="SSF51905">
    <property type="entry name" value="FAD/NAD(P)-binding domain"/>
    <property type="match status" value="1"/>
</dbReference>
<accession>K2SYV0</accession>
<dbReference type="InterPro" id="IPR012132">
    <property type="entry name" value="GMC_OxRdtase"/>
</dbReference>
<dbReference type="Proteomes" id="UP000007129">
    <property type="component" value="Unassembled WGS sequence"/>
</dbReference>
<dbReference type="InParanoid" id="K2SYV0"/>
<evidence type="ECO:0000313" key="5">
    <source>
        <dbReference type="EMBL" id="EKG21795.1"/>
    </source>
</evidence>
<comment type="caution">
    <text evidence="5">The sequence shown here is derived from an EMBL/GenBank/DDBJ whole genome shotgun (WGS) entry which is preliminary data.</text>
</comment>
<comment type="cofactor">
    <cofactor evidence="2">
        <name>FAD</name>
        <dbReference type="ChEBI" id="CHEBI:57692"/>
    </cofactor>
</comment>
<proteinExistence type="inferred from homology"/>
<dbReference type="Pfam" id="PF00732">
    <property type="entry name" value="GMC_oxred_N"/>
    <property type="match status" value="1"/>
</dbReference>
<dbReference type="Gene3D" id="3.50.50.60">
    <property type="entry name" value="FAD/NAD(P)-binding domain"/>
    <property type="match status" value="1"/>
</dbReference>
<dbReference type="PROSITE" id="PS00624">
    <property type="entry name" value="GMC_OXRED_2"/>
    <property type="match status" value="1"/>
</dbReference>
<dbReference type="eggNOG" id="KOG1238">
    <property type="taxonomic scope" value="Eukaryota"/>
</dbReference>
<feature type="binding site" evidence="2">
    <location>
        <begin position="145"/>
        <end position="148"/>
    </location>
    <ligand>
        <name>FAD</name>
        <dbReference type="ChEBI" id="CHEBI:57692"/>
    </ligand>
</feature>
<dbReference type="GO" id="GO:0016614">
    <property type="term" value="F:oxidoreductase activity, acting on CH-OH group of donors"/>
    <property type="evidence" value="ECO:0007669"/>
    <property type="project" value="InterPro"/>
</dbReference>
<dbReference type="SUPFAM" id="SSF54373">
    <property type="entry name" value="FAD-linked reductases, C-terminal domain"/>
    <property type="match status" value="1"/>
</dbReference>
<evidence type="ECO:0000259" key="4">
    <source>
        <dbReference type="PROSITE" id="PS00624"/>
    </source>
</evidence>
<evidence type="ECO:0000313" key="6">
    <source>
        <dbReference type="Proteomes" id="UP000007129"/>
    </source>
</evidence>
<dbReference type="Gene3D" id="3.30.560.10">
    <property type="entry name" value="Glucose Oxidase, domain 3"/>
    <property type="match status" value="1"/>
</dbReference>
<protein>
    <submittedName>
        <fullName evidence="5">Glucose-methanol-choline oxidoreductase</fullName>
    </submittedName>
</protein>
<dbReference type="VEuPathDB" id="FungiDB:MPH_00714"/>
<dbReference type="InterPro" id="IPR007867">
    <property type="entry name" value="GMC_OxRtase_C"/>
</dbReference>
<feature type="signal peptide" evidence="3">
    <location>
        <begin position="1"/>
        <end position="24"/>
    </location>
</feature>
<feature type="domain" description="Glucose-methanol-choline oxidoreductase N-terminal" evidence="4">
    <location>
        <begin position="352"/>
        <end position="366"/>
    </location>
</feature>
<dbReference type="OrthoDB" id="269227at2759"/>
<organism evidence="5 6">
    <name type="scientific">Macrophomina phaseolina (strain MS6)</name>
    <name type="common">Charcoal rot fungus</name>
    <dbReference type="NCBI Taxonomy" id="1126212"/>
    <lineage>
        <taxon>Eukaryota</taxon>
        <taxon>Fungi</taxon>
        <taxon>Dikarya</taxon>
        <taxon>Ascomycota</taxon>
        <taxon>Pezizomycotina</taxon>
        <taxon>Dothideomycetes</taxon>
        <taxon>Dothideomycetes incertae sedis</taxon>
        <taxon>Botryosphaeriales</taxon>
        <taxon>Botryosphaeriaceae</taxon>
        <taxon>Macrophomina</taxon>
    </lineage>
</organism>
<sequence length="653" mass="70688">MPGRFRFRGLLMLLLLSLGHLSNAVTLDPYDYVIVGSGAGGGPLAARLALAGYRTLLLEAGSDQGSALEYQVPAWHARSTEYAPMRWDYYVRHYSDNATQARDSKTTYVTPDGDLYVGLDPPAGSEMKGILYPRAGTLGGCGAHNAMVMVYPHRSDWDGIAEVTGDESWSADNMRAYYEKLEHATYLLGNSIVGHGFSGWLKVGVTDLELVLEDVRLLQMVVAAASAAGKNILDSLLSTVTGLASLLTLDINRVWPERDIAEDLYQVPIHIDSYARNSPREFLLDVVARGYPLDIRLNCLATKVRFNGTAAIGVDFLDGASLYRADPRAATSGSPGTPGSVNATREVILSAGAFNTPQLLKLSGIGPREELEALGIPVIHALPGVGTNLQDRYEVPTTVKFAANFTITEACTWGRRSPDPCLERWQSGSAPLLRGIYGSTGLALAQIRKSSTAGADEPADLFLFGAPADFRGYFRNYSADATRDAKHWVWLTLKAHSRNAAGTVSLASADPRDTPTIVFNSFAHGGDEDVQATYEGVQWARTVFGHMPATLGPYEDVRPPPGEEATKQFIRDEAWGHHASCTCPIGADDDEMAVLDADFRVRGVQRLRVVDASAMPKIHGFFIVSSVYMMSEKAAVVIIADAKAQSKWSGSNH</sequence>
<reference evidence="5 6" key="1">
    <citation type="journal article" date="2012" name="BMC Genomics">
        <title>Tools to kill: Genome of one of the most destructive plant pathogenic fungi Macrophomina phaseolina.</title>
        <authorList>
            <person name="Islam M.S."/>
            <person name="Haque M.S."/>
            <person name="Islam M.M."/>
            <person name="Emdad E.M."/>
            <person name="Halim A."/>
            <person name="Hossen Q.M.M."/>
            <person name="Hossain M.Z."/>
            <person name="Ahmed B."/>
            <person name="Rahim S."/>
            <person name="Rahman M.S."/>
            <person name="Alam M.M."/>
            <person name="Hou S."/>
            <person name="Wan X."/>
            <person name="Saito J.A."/>
            <person name="Alam M."/>
        </authorList>
    </citation>
    <scope>NUCLEOTIDE SEQUENCE [LARGE SCALE GENOMIC DNA]</scope>
    <source>
        <strain evidence="5 6">MS6</strain>
    </source>
</reference>
<evidence type="ECO:0000256" key="3">
    <source>
        <dbReference type="SAM" id="SignalP"/>
    </source>
</evidence>
<dbReference type="STRING" id="1126212.K2SYV0"/>
<dbReference type="InterPro" id="IPR000172">
    <property type="entry name" value="GMC_OxRdtase_N"/>
</dbReference>
<gene>
    <name evidence="5" type="ORF">MPH_00714</name>
</gene>
<dbReference type="PANTHER" id="PTHR11552:SF213">
    <property type="entry name" value="DEHYDROGENASE, PUTATIVE-RELATED"/>
    <property type="match status" value="1"/>
</dbReference>
<feature type="chain" id="PRO_5003868735" evidence="3">
    <location>
        <begin position="25"/>
        <end position="653"/>
    </location>
</feature>
<comment type="similarity">
    <text evidence="1">Belongs to the GMC oxidoreductase family.</text>
</comment>
<dbReference type="EMBL" id="AHHD01000035">
    <property type="protein sequence ID" value="EKG21795.1"/>
    <property type="molecule type" value="Genomic_DNA"/>
</dbReference>
<dbReference type="PIRSF" id="PIRSF000137">
    <property type="entry name" value="Alcohol_oxidase"/>
    <property type="match status" value="1"/>
</dbReference>
<keyword evidence="2" id="KW-0274">FAD</keyword>
<dbReference type="InterPro" id="IPR036188">
    <property type="entry name" value="FAD/NAD-bd_sf"/>
</dbReference>